<evidence type="ECO:0000313" key="1">
    <source>
        <dbReference type="EMBL" id="OOV33946.1"/>
    </source>
</evidence>
<gene>
    <name evidence="1" type="ORF">BV53_06660</name>
</gene>
<sequence>MPTARADVTVTTLAMLGRWRLSVALAAPRLGNTDQLNLVCGLSFRFQEPLNHMATGSCGKLPFFGPLQSSQLRRKGMERDRES</sequence>
<dbReference type="RefSeq" id="WP_219335694.1">
    <property type="nucleotide sequence ID" value="NZ_MWLE01000092.1"/>
</dbReference>
<protein>
    <submittedName>
        <fullName evidence="1">Uncharacterized protein</fullName>
    </submittedName>
</protein>
<dbReference type="EMBL" id="MWLE01000092">
    <property type="protein sequence ID" value="OOV33946.1"/>
    <property type="molecule type" value="Genomic_DNA"/>
</dbReference>
<reference evidence="1 2" key="1">
    <citation type="submission" date="2017-02" db="EMBL/GenBank/DDBJ databases">
        <title>Draft Genome Sequences of 'Candidatus Synechococcus spongiarum', Cyanobacterial Symbionts of the Mediterranean Sponge Aplysina aerophoba from two locations.</title>
        <authorList>
            <person name="Slaby B.M."/>
            <person name="Hentschel U."/>
        </authorList>
    </citation>
    <scope>NUCLEOTIDE SEQUENCE [LARGE SCALE GENOMIC DNA]</scope>
    <source>
        <strain evidence="1">LMB bulk15N</strain>
    </source>
</reference>
<dbReference type="Proteomes" id="UP000242590">
    <property type="component" value="Unassembled WGS sequence"/>
</dbReference>
<comment type="caution">
    <text evidence="1">The sequence shown here is derived from an EMBL/GenBank/DDBJ whole genome shotgun (WGS) entry which is preliminary data.</text>
</comment>
<accession>A0A1T1CZA7</accession>
<evidence type="ECO:0000313" key="2">
    <source>
        <dbReference type="Proteomes" id="UP000242590"/>
    </source>
</evidence>
<name>A0A1T1CZA7_9SYNE</name>
<proteinExistence type="predicted"/>
<organism evidence="1 2">
    <name type="scientific">Candidatus Synechococcus spongiarum LMB bulk15N</name>
    <dbReference type="NCBI Taxonomy" id="1943583"/>
    <lineage>
        <taxon>Bacteria</taxon>
        <taxon>Bacillati</taxon>
        <taxon>Cyanobacteriota</taxon>
        <taxon>Cyanophyceae</taxon>
        <taxon>Synechococcales</taxon>
        <taxon>Synechococcaceae</taxon>
        <taxon>Synechococcus</taxon>
    </lineage>
</organism>
<dbReference type="AlphaFoldDB" id="A0A1T1CZA7"/>